<proteinExistence type="predicted"/>
<feature type="non-terminal residue" evidence="5">
    <location>
        <position position="334"/>
    </location>
</feature>
<dbReference type="PROSITE" id="PS51192">
    <property type="entry name" value="HELICASE_ATP_BIND_1"/>
    <property type="match status" value="1"/>
</dbReference>
<dbReference type="GO" id="GO:0006270">
    <property type="term" value="P:DNA replication initiation"/>
    <property type="evidence" value="ECO:0007669"/>
    <property type="project" value="TreeGrafter"/>
</dbReference>
<dbReference type="GO" id="GO:0005524">
    <property type="term" value="F:ATP binding"/>
    <property type="evidence" value="ECO:0007669"/>
    <property type="project" value="UniProtKB-KW"/>
</dbReference>
<organism evidence="5 6">
    <name type="scientific">Roseburia intestinalis L1-82</name>
    <dbReference type="NCBI Taxonomy" id="536231"/>
    <lineage>
        <taxon>Bacteria</taxon>
        <taxon>Bacillati</taxon>
        <taxon>Bacillota</taxon>
        <taxon>Clostridia</taxon>
        <taxon>Lachnospirales</taxon>
        <taxon>Lachnospiraceae</taxon>
        <taxon>Roseburia</taxon>
    </lineage>
</organism>
<gene>
    <name evidence="5" type="ORF">ROSINTL182_09081</name>
</gene>
<dbReference type="InterPro" id="IPR042115">
    <property type="entry name" value="PriA_3primeBD_sf"/>
</dbReference>
<dbReference type="EMBL" id="ABYJ02000250">
    <property type="protein sequence ID" value="EEU99040.1"/>
    <property type="molecule type" value="Genomic_DNA"/>
</dbReference>
<keyword evidence="1" id="KW-0547">Nucleotide-binding</keyword>
<evidence type="ECO:0000313" key="5">
    <source>
        <dbReference type="EMBL" id="EEU99040.1"/>
    </source>
</evidence>
<dbReference type="GO" id="GO:0043138">
    <property type="term" value="F:3'-5' DNA helicase activity"/>
    <property type="evidence" value="ECO:0007669"/>
    <property type="project" value="TreeGrafter"/>
</dbReference>
<reference evidence="5 6" key="1">
    <citation type="submission" date="2009-08" db="EMBL/GenBank/DDBJ databases">
        <authorList>
            <person name="Weinstock G."/>
            <person name="Sodergren E."/>
            <person name="Clifton S."/>
            <person name="Fulton L."/>
            <person name="Fulton B."/>
            <person name="Courtney L."/>
            <person name="Fronick C."/>
            <person name="Harrison M."/>
            <person name="Strong C."/>
            <person name="Farmer C."/>
            <person name="Delahaunty K."/>
            <person name="Markovic C."/>
            <person name="Hall O."/>
            <person name="Minx P."/>
            <person name="Tomlinson C."/>
            <person name="Mitreva M."/>
            <person name="Nelson J."/>
            <person name="Hou S."/>
            <person name="Wollam A."/>
            <person name="Pepin K.H."/>
            <person name="Johnson M."/>
            <person name="Bhonagiri V."/>
            <person name="Nash W.E."/>
            <person name="Warren W."/>
            <person name="Chinwalla A."/>
            <person name="Mardis E.R."/>
            <person name="Wilson R.K."/>
        </authorList>
    </citation>
    <scope>NUCLEOTIDE SEQUENCE [LARGE SCALE GENOMIC DNA]</scope>
    <source>
        <strain evidence="5 6">L1-82</strain>
    </source>
</reference>
<evidence type="ECO:0000256" key="1">
    <source>
        <dbReference type="ARBA" id="ARBA00022741"/>
    </source>
</evidence>
<dbReference type="Gene3D" id="3.40.50.300">
    <property type="entry name" value="P-loop containing nucleotide triphosphate hydrolases"/>
    <property type="match status" value="1"/>
</dbReference>
<dbReference type="GO" id="GO:0003677">
    <property type="term" value="F:DNA binding"/>
    <property type="evidence" value="ECO:0007669"/>
    <property type="project" value="UniProtKB-KW"/>
</dbReference>
<dbReference type="GO" id="GO:0006310">
    <property type="term" value="P:DNA recombination"/>
    <property type="evidence" value="ECO:0007669"/>
    <property type="project" value="TreeGrafter"/>
</dbReference>
<dbReference type="InterPro" id="IPR006935">
    <property type="entry name" value="Helicase/UvrB_N"/>
</dbReference>
<dbReference type="PANTHER" id="PTHR30580:SF0">
    <property type="entry name" value="PRIMOSOMAL PROTEIN N"/>
    <property type="match status" value="1"/>
</dbReference>
<dbReference type="Gene3D" id="3.40.1440.60">
    <property type="entry name" value="PriA, 3(prime) DNA-binding domain"/>
    <property type="match status" value="1"/>
</dbReference>
<dbReference type="Proteomes" id="UP000004828">
    <property type="component" value="Unassembled WGS sequence"/>
</dbReference>
<evidence type="ECO:0000259" key="4">
    <source>
        <dbReference type="PROSITE" id="PS51192"/>
    </source>
</evidence>
<dbReference type="AlphaFoldDB" id="C7GGL3"/>
<dbReference type="Pfam" id="PF04851">
    <property type="entry name" value="ResIII"/>
    <property type="match status" value="1"/>
</dbReference>
<dbReference type="InterPro" id="IPR014001">
    <property type="entry name" value="Helicase_ATP-bd"/>
</dbReference>
<dbReference type="SUPFAM" id="SSF52540">
    <property type="entry name" value="P-loop containing nucleoside triphosphate hydrolases"/>
    <property type="match status" value="1"/>
</dbReference>
<evidence type="ECO:0000256" key="2">
    <source>
        <dbReference type="ARBA" id="ARBA00022840"/>
    </source>
</evidence>
<dbReference type="FunFam" id="3.40.1440.60:FF:000001">
    <property type="entry name" value="Primosomal protein N"/>
    <property type="match status" value="1"/>
</dbReference>
<accession>C7GGL3</accession>
<keyword evidence="2" id="KW-0067">ATP-binding</keyword>
<sequence length="334" mass="37318">MADRKKGMEIGMAEYANIIVDIYQGKLDKTFQYRVPERLKSTIAVGMLVAVPFGSRKMQGYVIELTDVCEYEEDKIKEILSIVKGGVLIESQMIALAGWMRENYGGTMNHALKTVLPVKEKKKAKEQKTIRLALHPVEAKNELAECERKHKTARAKLLVALLEQRELEWETATQQMSVSASVIRAMEEAGIVKVVSKTAYRNPVGGLDPGGEQKKLNEEQQNVVSKITMEYDAGERKTYLIKGVTGSGKTEVYMELIAHVLAQGKQAIVLIPEIALTYQTVRRFYNRFGAQVSIINSKLSAGERYDQFERAKNGEISVMIGPRSALFTPFPALG</sequence>
<dbReference type="Pfam" id="PF17764">
    <property type="entry name" value="PriA_3primeBD"/>
    <property type="match status" value="1"/>
</dbReference>
<keyword evidence="3" id="KW-0238">DNA-binding</keyword>
<dbReference type="GO" id="GO:0016787">
    <property type="term" value="F:hydrolase activity"/>
    <property type="evidence" value="ECO:0007669"/>
    <property type="project" value="InterPro"/>
</dbReference>
<dbReference type="InterPro" id="IPR041222">
    <property type="entry name" value="PriA_3primeBD"/>
</dbReference>
<comment type="caution">
    <text evidence="5">The sequence shown here is derived from an EMBL/GenBank/DDBJ whole genome shotgun (WGS) entry which is preliminary data.</text>
</comment>
<dbReference type="GO" id="GO:0006302">
    <property type="term" value="P:double-strand break repair"/>
    <property type="evidence" value="ECO:0007669"/>
    <property type="project" value="TreeGrafter"/>
</dbReference>
<dbReference type="PANTHER" id="PTHR30580">
    <property type="entry name" value="PRIMOSOMAL PROTEIN N"/>
    <property type="match status" value="1"/>
</dbReference>
<feature type="domain" description="Helicase ATP-binding" evidence="4">
    <location>
        <begin position="230"/>
        <end position="334"/>
    </location>
</feature>
<dbReference type="InterPro" id="IPR027417">
    <property type="entry name" value="P-loop_NTPase"/>
</dbReference>
<dbReference type="HOGENOM" id="CLU_013353_1_2_9"/>
<protein>
    <submittedName>
        <fullName evidence="5">Putative primosomal protein N</fullName>
    </submittedName>
</protein>
<evidence type="ECO:0000313" key="6">
    <source>
        <dbReference type="Proteomes" id="UP000004828"/>
    </source>
</evidence>
<name>C7GGL3_9FIRM</name>
<evidence type="ECO:0000256" key="3">
    <source>
        <dbReference type="ARBA" id="ARBA00023125"/>
    </source>
</evidence>